<evidence type="ECO:0000256" key="1">
    <source>
        <dbReference type="ARBA" id="ARBA00004141"/>
    </source>
</evidence>
<dbReference type="RefSeq" id="WP_209943160.1">
    <property type="nucleotide sequence ID" value="NZ_JAGGJU010000003.1"/>
</dbReference>
<dbReference type="InterPro" id="IPR032808">
    <property type="entry name" value="DoxX"/>
</dbReference>
<evidence type="ECO:0000313" key="6">
    <source>
        <dbReference type="EMBL" id="MBP1849787.1"/>
    </source>
</evidence>
<evidence type="ECO:0000256" key="5">
    <source>
        <dbReference type="SAM" id="Phobius"/>
    </source>
</evidence>
<protein>
    <submittedName>
        <fullName evidence="6">Thiosulfate dehydrogenase [quinone] large subunit</fullName>
        <ecNumber evidence="6">1.8.5.2</ecNumber>
    </submittedName>
</protein>
<feature type="transmembrane region" description="Helical" evidence="5">
    <location>
        <begin position="7"/>
        <end position="25"/>
    </location>
</feature>
<keyword evidence="2 5" id="KW-0812">Transmembrane</keyword>
<dbReference type="Proteomes" id="UP000759443">
    <property type="component" value="Unassembled WGS sequence"/>
</dbReference>
<evidence type="ECO:0000256" key="4">
    <source>
        <dbReference type="ARBA" id="ARBA00023136"/>
    </source>
</evidence>
<dbReference type="EC" id="1.8.5.2" evidence="6"/>
<reference evidence="6 7" key="1">
    <citation type="submission" date="2021-03" db="EMBL/GenBank/DDBJ databases">
        <title>Genomic Encyclopedia of Type Strains, Phase IV (KMG-IV): sequencing the most valuable type-strain genomes for metagenomic binning, comparative biology and taxonomic classification.</title>
        <authorList>
            <person name="Goeker M."/>
        </authorList>
    </citation>
    <scope>NUCLEOTIDE SEQUENCE [LARGE SCALE GENOMIC DNA]</scope>
    <source>
        <strain evidence="6 7">DSM 21600</strain>
    </source>
</reference>
<keyword evidence="7" id="KW-1185">Reference proteome</keyword>
<accession>A0ABS4DVS7</accession>
<dbReference type="GO" id="GO:0043831">
    <property type="term" value="F:thiosulfate dehydrogenase (quinone) activity"/>
    <property type="evidence" value="ECO:0007669"/>
    <property type="project" value="UniProtKB-EC"/>
</dbReference>
<organism evidence="6 7">
    <name type="scientific">Rhizobium halophytocola</name>
    <dbReference type="NCBI Taxonomy" id="735519"/>
    <lineage>
        <taxon>Bacteria</taxon>
        <taxon>Pseudomonadati</taxon>
        <taxon>Pseudomonadota</taxon>
        <taxon>Alphaproteobacteria</taxon>
        <taxon>Hyphomicrobiales</taxon>
        <taxon>Rhizobiaceae</taxon>
        <taxon>Rhizobium/Agrobacterium group</taxon>
        <taxon>Rhizobium</taxon>
    </lineage>
</organism>
<feature type="transmembrane region" description="Helical" evidence="5">
    <location>
        <begin position="45"/>
        <end position="67"/>
    </location>
</feature>
<sequence length="160" mass="17875">MSNLDKYFLFTVRVLIGWTFLYAASHQVFNPGFSVTGFLGTAKTFHGFFSIFTGPVMAPLTTFLVSYGHLAIGLSLIFGCLVRVSAPCGAAVLFMYWMAHMDFPYISDHNNFIIDYHIIYGVVLVYLSAKSAGRYWGLDGFIAETPYFHSHPGTRKIFAA</sequence>
<name>A0ABS4DVS7_9HYPH</name>
<dbReference type="Pfam" id="PF07681">
    <property type="entry name" value="DoxX"/>
    <property type="match status" value="1"/>
</dbReference>
<evidence type="ECO:0000256" key="2">
    <source>
        <dbReference type="ARBA" id="ARBA00022692"/>
    </source>
</evidence>
<keyword evidence="6" id="KW-0560">Oxidoreductase</keyword>
<evidence type="ECO:0000313" key="7">
    <source>
        <dbReference type="Proteomes" id="UP000759443"/>
    </source>
</evidence>
<dbReference type="EMBL" id="JAGGJU010000003">
    <property type="protein sequence ID" value="MBP1849787.1"/>
    <property type="molecule type" value="Genomic_DNA"/>
</dbReference>
<keyword evidence="4 5" id="KW-0472">Membrane</keyword>
<comment type="subcellular location">
    <subcellularLocation>
        <location evidence="1">Membrane</location>
        <topology evidence="1">Multi-pass membrane protein</topology>
    </subcellularLocation>
</comment>
<evidence type="ECO:0000256" key="3">
    <source>
        <dbReference type="ARBA" id="ARBA00022989"/>
    </source>
</evidence>
<gene>
    <name evidence="6" type="ORF">J2Z17_001208</name>
</gene>
<keyword evidence="3 5" id="KW-1133">Transmembrane helix</keyword>
<comment type="caution">
    <text evidence="6">The sequence shown here is derived from an EMBL/GenBank/DDBJ whole genome shotgun (WGS) entry which is preliminary data.</text>
</comment>
<proteinExistence type="predicted"/>
<feature type="transmembrane region" description="Helical" evidence="5">
    <location>
        <begin position="111"/>
        <end position="129"/>
    </location>
</feature>
<feature type="transmembrane region" description="Helical" evidence="5">
    <location>
        <begin position="74"/>
        <end position="99"/>
    </location>
</feature>